<feature type="domain" description="Zinc finger CGNR" evidence="1">
    <location>
        <begin position="173"/>
        <end position="215"/>
    </location>
</feature>
<dbReference type="Gene3D" id="1.10.3300.10">
    <property type="entry name" value="Jann2411-like domain"/>
    <property type="match status" value="1"/>
</dbReference>
<dbReference type="InterPro" id="IPR021005">
    <property type="entry name" value="Znf_CGNR"/>
</dbReference>
<dbReference type="Pfam" id="PF07336">
    <property type="entry name" value="ABATE"/>
    <property type="match status" value="1"/>
</dbReference>
<dbReference type="Pfam" id="PF11706">
    <property type="entry name" value="zf-CGNR"/>
    <property type="match status" value="1"/>
</dbReference>
<dbReference type="AlphaFoldDB" id="A0A5J6MH19"/>
<proteinExistence type="predicted"/>
<dbReference type="InterPro" id="IPR023286">
    <property type="entry name" value="ABATE_dom_sf"/>
</dbReference>
<reference evidence="2 3" key="1">
    <citation type="submission" date="2019-08" db="EMBL/GenBank/DDBJ databases">
        <title>Hyperibacter terrae gen. nov., sp. nov. and Hyperibacter viscosus sp. nov., two new members in the family Rhodospirillaceae isolated from the rhizosphere of Hypericum perforatum.</title>
        <authorList>
            <person name="Noviana Z."/>
        </authorList>
    </citation>
    <scope>NUCLEOTIDE SEQUENCE [LARGE SCALE GENOMIC DNA]</scope>
    <source>
        <strain evidence="2 3">R5913</strain>
    </source>
</reference>
<keyword evidence="3" id="KW-1185">Reference proteome</keyword>
<organism evidence="2 3">
    <name type="scientific">Hypericibacter terrae</name>
    <dbReference type="NCBI Taxonomy" id="2602015"/>
    <lineage>
        <taxon>Bacteria</taxon>
        <taxon>Pseudomonadati</taxon>
        <taxon>Pseudomonadota</taxon>
        <taxon>Alphaproteobacteria</taxon>
        <taxon>Rhodospirillales</taxon>
        <taxon>Dongiaceae</taxon>
        <taxon>Hypericibacter</taxon>
    </lineage>
</organism>
<dbReference type="PANTHER" id="PTHR35525">
    <property type="entry name" value="BLL6575 PROTEIN"/>
    <property type="match status" value="1"/>
</dbReference>
<dbReference type="SUPFAM" id="SSF160904">
    <property type="entry name" value="Jann2411-like"/>
    <property type="match status" value="1"/>
</dbReference>
<name>A0A5J6MH19_9PROT</name>
<gene>
    <name evidence="2" type="ORF">FRZ44_20480</name>
</gene>
<dbReference type="KEGG" id="htq:FRZ44_20480"/>
<protein>
    <recommendedName>
        <fullName evidence="1">Zinc finger CGNR domain-containing protein</fullName>
    </recommendedName>
</protein>
<dbReference type="PROSITE" id="PS51257">
    <property type="entry name" value="PROKAR_LIPOPROTEIN"/>
    <property type="match status" value="1"/>
</dbReference>
<evidence type="ECO:0000313" key="2">
    <source>
        <dbReference type="EMBL" id="QEX16753.1"/>
    </source>
</evidence>
<dbReference type="PANTHER" id="PTHR35525:SF3">
    <property type="entry name" value="BLL6575 PROTEIN"/>
    <property type="match status" value="1"/>
</dbReference>
<dbReference type="EMBL" id="CP042906">
    <property type="protein sequence ID" value="QEX16753.1"/>
    <property type="molecule type" value="Genomic_DNA"/>
</dbReference>
<sequence>MQRSPSLLLDSAEEPPSRAGSLALVGGIACLNFANTSSGRGTPRHLEHLRSYDLVLAWAEHAGLLTAAQRRSLSDLAALQPAAAARLLRRALDLREAIYATAEALAHRTPPPADALATLNQELARAMSQARIRPDASGFAWDWRDAEPAFDRPLWPIARSAAELLTSPAHEHVKQCPGAHCGWVFLDLTKNHRRRWCEMEVCGSRAKVRRYRERRRGADAA</sequence>
<evidence type="ECO:0000259" key="1">
    <source>
        <dbReference type="Pfam" id="PF11706"/>
    </source>
</evidence>
<dbReference type="InterPro" id="IPR010852">
    <property type="entry name" value="ABATE"/>
</dbReference>
<dbReference type="OrthoDB" id="9808437at2"/>
<accession>A0A5J6MH19</accession>
<evidence type="ECO:0000313" key="3">
    <source>
        <dbReference type="Proteomes" id="UP000326202"/>
    </source>
</evidence>
<dbReference type="Proteomes" id="UP000326202">
    <property type="component" value="Chromosome"/>
</dbReference>